<evidence type="ECO:0000256" key="12">
    <source>
        <dbReference type="ARBA" id="ARBA00022683"/>
    </source>
</evidence>
<reference evidence="24" key="1">
    <citation type="submission" date="2015-10" db="EMBL/GenBank/DDBJ databases">
        <title>Description of Candidatus Tenderia electrophaga gen. nov, sp. nov., an Uncultivated Electroautotroph from a Biocathode Enrichment.</title>
        <authorList>
            <person name="Eddie B.J."/>
            <person name="Malanoski A.P."/>
            <person name="Wang Z."/>
            <person name="Hall R.J."/>
            <person name="Oh S.D."/>
            <person name="Heiner C."/>
            <person name="Lin B."/>
            <person name="Strycharz-Glaven S.M."/>
        </authorList>
    </citation>
    <scope>NUCLEOTIDE SEQUENCE [LARGE SCALE GENOMIC DNA]</scope>
    <source>
        <strain evidence="24">NRL1</strain>
    </source>
</reference>
<dbReference type="GO" id="GO:0009401">
    <property type="term" value="P:phosphoenolpyruvate-dependent sugar phosphotransferase system"/>
    <property type="evidence" value="ECO:0007669"/>
    <property type="project" value="UniProtKB-KW"/>
</dbReference>
<accession>A0A0S2T979</accession>
<comment type="similarity">
    <text evidence="5 17">Belongs to the PEP-utilizing enzyme family.</text>
</comment>
<gene>
    <name evidence="24" type="ORF">Tel_00355</name>
</gene>
<dbReference type="Gene3D" id="3.20.20.60">
    <property type="entry name" value="Phosphoenolpyruvate-binding domains"/>
    <property type="match status" value="1"/>
</dbReference>
<feature type="binding site" evidence="20">
    <location>
        <position position="466"/>
    </location>
    <ligand>
        <name>Mg(2+)</name>
        <dbReference type="ChEBI" id="CHEBI:18420"/>
    </ligand>
</feature>
<protein>
    <recommendedName>
        <fullName evidence="7 17">Phosphoenolpyruvate-protein phosphotransferase</fullName>
        <ecNumber evidence="6 17">2.7.3.9</ecNumber>
    </recommendedName>
    <alternativeName>
        <fullName evidence="16 17">Phosphotransferase system, enzyme I</fullName>
    </alternativeName>
</protein>
<dbReference type="GO" id="GO:0005737">
    <property type="term" value="C:cytoplasm"/>
    <property type="evidence" value="ECO:0007669"/>
    <property type="project" value="UniProtKB-SubCell"/>
</dbReference>
<dbReference type="GO" id="GO:0046872">
    <property type="term" value="F:metal ion binding"/>
    <property type="evidence" value="ECO:0007669"/>
    <property type="project" value="UniProtKB-KW"/>
</dbReference>
<dbReference type="InterPro" id="IPR008279">
    <property type="entry name" value="PEP-util_enz_mobile_dom"/>
</dbReference>
<feature type="domain" description="PEP-utilising enzyme C-terminal" evidence="22">
    <location>
        <begin position="259"/>
        <end position="551"/>
    </location>
</feature>
<name>A0A0S2T979_9GAMM</name>
<evidence type="ECO:0000256" key="15">
    <source>
        <dbReference type="ARBA" id="ARBA00022842"/>
    </source>
</evidence>
<dbReference type="InterPro" id="IPR024692">
    <property type="entry name" value="PTS_EI"/>
</dbReference>
<evidence type="ECO:0000256" key="2">
    <source>
        <dbReference type="ARBA" id="ARBA00001946"/>
    </source>
</evidence>
<evidence type="ECO:0000259" key="22">
    <source>
        <dbReference type="Pfam" id="PF02896"/>
    </source>
</evidence>
<dbReference type="SUPFAM" id="SSF47831">
    <property type="entry name" value="Enzyme I of the PEP:sugar phosphotransferase system HPr-binding (sub)domain"/>
    <property type="match status" value="1"/>
</dbReference>
<dbReference type="NCBIfam" id="TIGR01417">
    <property type="entry name" value="PTS_I_fam"/>
    <property type="match status" value="1"/>
</dbReference>
<feature type="active site" description="Tele-phosphohistidine intermediate" evidence="18">
    <location>
        <position position="196"/>
    </location>
</feature>
<dbReference type="InterPro" id="IPR036637">
    <property type="entry name" value="Phosphohistidine_dom_sf"/>
</dbReference>
<dbReference type="InterPro" id="IPR006318">
    <property type="entry name" value="PTS_EI-like"/>
</dbReference>
<dbReference type="Pfam" id="PF05524">
    <property type="entry name" value="PEP-utilisers_N"/>
    <property type="match status" value="1"/>
</dbReference>
<dbReference type="STRING" id="1748243.Tel_00355"/>
<keyword evidence="15 17" id="KW-0460">Magnesium</keyword>
<comment type="subcellular location">
    <subcellularLocation>
        <location evidence="4 17">Cytoplasm</location>
    </subcellularLocation>
</comment>
<dbReference type="PIRSF" id="PIRSF000732">
    <property type="entry name" value="PTS_enzyme_I"/>
    <property type="match status" value="1"/>
</dbReference>
<feature type="active site" description="Proton donor" evidence="18">
    <location>
        <position position="513"/>
    </location>
</feature>
<dbReference type="InterPro" id="IPR008731">
    <property type="entry name" value="PTS_EIN"/>
</dbReference>
<sequence>MASLSLKGVGVSRGIAVGKAYLLQRDQLKVREYLIPPSLVEAEQERFKQAVATAKQQLAEVRQRIPQSTPVDIVSFIDTHLLMLNDKALAQAPLSLIRERGCNAEWALKLQRDALVAVFEDMDDAYLRTRRDDVDHVVDRIQRILLNQVDNIQVMMDGRLKGKVIIADDLSPADTVTMQNEGIVAFVTEFGGPNSHTTILARSLGIPAVVGVKNALRYLRQSEMLVVDGYQGVLLAAPDARGLAHYAQRQREEKRHQSELNKLKELPAVSRDGLAISLQANVEIPEDLAVMNKVAAKGVGLYRTEYLFMNRDQPPDEEEQYQTYREVVKRLRGRPLTIRTLDLGADKTPGYEARPEVRGVVTNPALGLRAIRLCLRDTALFLTQLRAILRVSAEGPINMMIPMLASVQELQQAMVLINQAKEELLREGKPIDENVPVGGMIEVPAAALLAHVFAKQLDFLSIGTNDLVQYTMAADRLDNAVNYLYQPTHPAVLRLIDMTIKAGRKAGIPVAMCGEMAGESRYTRLLLGLGLTEFSMQPAMLPEVKSIIQESDVEQLTKRVRRVLRMSSAPEVDAFLEKLNDLV</sequence>
<dbReference type="Gene3D" id="3.50.30.10">
    <property type="entry name" value="Phosphohistidine domain"/>
    <property type="match status" value="1"/>
</dbReference>
<feature type="domain" description="PEP-utilising enzyme mobile" evidence="21">
    <location>
        <begin position="161"/>
        <end position="232"/>
    </location>
</feature>
<dbReference type="SUPFAM" id="SSF52009">
    <property type="entry name" value="Phosphohistidine domain"/>
    <property type="match status" value="1"/>
</dbReference>
<dbReference type="PROSITE" id="PS00370">
    <property type="entry name" value="PEP_ENZYMES_PHOS_SITE"/>
    <property type="match status" value="1"/>
</dbReference>
<dbReference type="Pfam" id="PF02896">
    <property type="entry name" value="PEP-utilizers_C"/>
    <property type="match status" value="1"/>
</dbReference>
<evidence type="ECO:0000256" key="1">
    <source>
        <dbReference type="ARBA" id="ARBA00000683"/>
    </source>
</evidence>
<dbReference type="InterPro" id="IPR015813">
    <property type="entry name" value="Pyrv/PenolPyrv_kinase-like_dom"/>
</dbReference>
<evidence type="ECO:0000313" key="25">
    <source>
        <dbReference type="Proteomes" id="UP000055136"/>
    </source>
</evidence>
<dbReference type="GO" id="GO:0008965">
    <property type="term" value="F:phosphoenolpyruvate-protein phosphotransferase activity"/>
    <property type="evidence" value="ECO:0007669"/>
    <property type="project" value="UniProtKB-EC"/>
</dbReference>
<keyword evidence="13 17" id="KW-0479">Metal-binding</keyword>
<feature type="binding site" evidence="19">
    <location>
        <position position="303"/>
    </location>
    <ligand>
        <name>phosphoenolpyruvate</name>
        <dbReference type="ChEBI" id="CHEBI:58702"/>
    </ligand>
</feature>
<feature type="binding site" evidence="19">
    <location>
        <position position="476"/>
    </location>
    <ligand>
        <name>phosphoenolpyruvate</name>
        <dbReference type="ChEBI" id="CHEBI:58702"/>
    </ligand>
</feature>
<proteinExistence type="inferred from homology"/>
<feature type="binding site" evidence="19">
    <location>
        <position position="339"/>
    </location>
    <ligand>
        <name>phosphoenolpyruvate</name>
        <dbReference type="ChEBI" id="CHEBI:58702"/>
    </ligand>
</feature>
<evidence type="ECO:0000256" key="18">
    <source>
        <dbReference type="PIRSR" id="PIRSR000732-1"/>
    </source>
</evidence>
<keyword evidence="12 17" id="KW-0598">Phosphotransferase system</keyword>
<dbReference type="PRINTS" id="PR01736">
    <property type="entry name" value="PHPHTRNFRASE"/>
</dbReference>
<dbReference type="PANTHER" id="PTHR46244:SF3">
    <property type="entry name" value="PHOSPHOENOLPYRUVATE-PROTEIN PHOSPHOTRANSFERASE"/>
    <property type="match status" value="1"/>
</dbReference>
<evidence type="ECO:0000256" key="3">
    <source>
        <dbReference type="ARBA" id="ARBA00002728"/>
    </source>
</evidence>
<dbReference type="InterPro" id="IPR036618">
    <property type="entry name" value="PtsI_HPr-bd_sf"/>
</dbReference>
<comment type="catalytic activity">
    <reaction evidence="1 17">
        <text>L-histidyl-[protein] + phosphoenolpyruvate = N(pros)-phospho-L-histidyl-[protein] + pyruvate</text>
        <dbReference type="Rhea" id="RHEA:23880"/>
        <dbReference type="Rhea" id="RHEA-COMP:9745"/>
        <dbReference type="Rhea" id="RHEA-COMP:9746"/>
        <dbReference type="ChEBI" id="CHEBI:15361"/>
        <dbReference type="ChEBI" id="CHEBI:29979"/>
        <dbReference type="ChEBI" id="CHEBI:58702"/>
        <dbReference type="ChEBI" id="CHEBI:64837"/>
        <dbReference type="EC" id="2.7.3.9"/>
    </reaction>
</comment>
<dbReference type="Proteomes" id="UP000055136">
    <property type="component" value="Chromosome"/>
</dbReference>
<keyword evidence="11 17" id="KW-0808">Transferase</keyword>
<comment type="function">
    <text evidence="3 17">General (non sugar-specific) component of the phosphoenolpyruvate-dependent sugar phosphotransferase system (sugar PTS). This major carbohydrate active-transport system catalyzes the phosphorylation of incoming sugar substrates concomitantly with their translocation across the cell membrane. Enzyme I transfers the phosphoryl group from phosphoenolpyruvate (PEP) to the phosphoryl carrier protein (HPr).</text>
</comment>
<keyword evidence="8 17" id="KW-0813">Transport</keyword>
<evidence type="ECO:0000256" key="5">
    <source>
        <dbReference type="ARBA" id="ARBA00007837"/>
    </source>
</evidence>
<evidence type="ECO:0000256" key="17">
    <source>
        <dbReference type="PIRNR" id="PIRNR000732"/>
    </source>
</evidence>
<dbReference type="Gene3D" id="1.10.274.10">
    <property type="entry name" value="PtsI, HPr-binding domain"/>
    <property type="match status" value="1"/>
</dbReference>
<dbReference type="InterPro" id="IPR050499">
    <property type="entry name" value="PEP-utilizing_PTS_enzyme"/>
</dbReference>
<dbReference type="KEGG" id="tee:Tel_00355"/>
<keyword evidence="10 17" id="KW-0762">Sugar transport</keyword>
<dbReference type="InterPro" id="IPR040442">
    <property type="entry name" value="Pyrv_kinase-like_dom_sf"/>
</dbReference>
<evidence type="ECO:0000259" key="23">
    <source>
        <dbReference type="Pfam" id="PF05524"/>
    </source>
</evidence>
<evidence type="ECO:0000256" key="7">
    <source>
        <dbReference type="ARBA" id="ARBA00016544"/>
    </source>
</evidence>
<comment type="cofactor">
    <cofactor evidence="2 17 20">
        <name>Mg(2+)</name>
        <dbReference type="ChEBI" id="CHEBI:18420"/>
    </cofactor>
</comment>
<dbReference type="GO" id="GO:0016301">
    <property type="term" value="F:kinase activity"/>
    <property type="evidence" value="ECO:0007669"/>
    <property type="project" value="UniProtKB-KW"/>
</dbReference>
<evidence type="ECO:0000256" key="20">
    <source>
        <dbReference type="PIRSR" id="PIRSR000732-3"/>
    </source>
</evidence>
<dbReference type="InterPro" id="IPR000121">
    <property type="entry name" value="PEP_util_C"/>
</dbReference>
<dbReference type="EC" id="2.7.3.9" evidence="6 17"/>
<evidence type="ECO:0000256" key="14">
    <source>
        <dbReference type="ARBA" id="ARBA00022777"/>
    </source>
</evidence>
<feature type="domain" description="Phosphotransferase system enzyme I N-terminal" evidence="23">
    <location>
        <begin position="7"/>
        <end position="130"/>
    </location>
</feature>
<evidence type="ECO:0000313" key="24">
    <source>
        <dbReference type="EMBL" id="ALP51714.1"/>
    </source>
</evidence>
<keyword evidence="14 17" id="KW-0418">Kinase</keyword>
<dbReference type="SUPFAM" id="SSF51621">
    <property type="entry name" value="Phosphoenolpyruvate/pyruvate domain"/>
    <property type="match status" value="1"/>
</dbReference>
<feature type="binding site" evidence="20">
    <location>
        <position position="442"/>
    </location>
    <ligand>
        <name>Mg(2+)</name>
        <dbReference type="ChEBI" id="CHEBI:18420"/>
    </ligand>
</feature>
<evidence type="ECO:0000256" key="10">
    <source>
        <dbReference type="ARBA" id="ARBA00022597"/>
    </source>
</evidence>
<dbReference type="InterPro" id="IPR023151">
    <property type="entry name" value="PEP_util_CS"/>
</dbReference>
<dbReference type="Pfam" id="PF00391">
    <property type="entry name" value="PEP-utilizers"/>
    <property type="match status" value="1"/>
</dbReference>
<evidence type="ECO:0000256" key="16">
    <source>
        <dbReference type="ARBA" id="ARBA00033235"/>
    </source>
</evidence>
<evidence type="ECO:0000256" key="8">
    <source>
        <dbReference type="ARBA" id="ARBA00022448"/>
    </source>
</evidence>
<evidence type="ECO:0000256" key="4">
    <source>
        <dbReference type="ARBA" id="ARBA00004496"/>
    </source>
</evidence>
<keyword evidence="9 17" id="KW-0963">Cytoplasm</keyword>
<dbReference type="PROSITE" id="PS00742">
    <property type="entry name" value="PEP_ENZYMES_2"/>
    <property type="match status" value="1"/>
</dbReference>
<evidence type="ECO:0000256" key="9">
    <source>
        <dbReference type="ARBA" id="ARBA00022490"/>
    </source>
</evidence>
<dbReference type="EMBL" id="CP013099">
    <property type="protein sequence ID" value="ALP51714.1"/>
    <property type="molecule type" value="Genomic_DNA"/>
</dbReference>
<dbReference type="InterPro" id="IPR018274">
    <property type="entry name" value="PEP_util_AS"/>
</dbReference>
<evidence type="ECO:0000256" key="19">
    <source>
        <dbReference type="PIRSR" id="PIRSR000732-2"/>
    </source>
</evidence>
<evidence type="ECO:0000256" key="11">
    <source>
        <dbReference type="ARBA" id="ARBA00022679"/>
    </source>
</evidence>
<evidence type="ECO:0000256" key="13">
    <source>
        <dbReference type="ARBA" id="ARBA00022723"/>
    </source>
</evidence>
<keyword evidence="25" id="KW-1185">Reference proteome</keyword>
<dbReference type="PANTHER" id="PTHR46244">
    <property type="entry name" value="PHOSPHOENOLPYRUVATE-PROTEIN PHOSPHOTRANSFERASE"/>
    <property type="match status" value="1"/>
</dbReference>
<organism evidence="24 25">
    <name type="scientific">Candidatus Tenderia electrophaga</name>
    <dbReference type="NCBI Taxonomy" id="1748243"/>
    <lineage>
        <taxon>Bacteria</taxon>
        <taxon>Pseudomonadati</taxon>
        <taxon>Pseudomonadota</taxon>
        <taxon>Gammaproteobacteria</taxon>
        <taxon>Candidatus Tenderiales</taxon>
        <taxon>Candidatus Tenderiaceae</taxon>
        <taxon>Candidatus Tenderia</taxon>
    </lineage>
</organism>
<dbReference type="AlphaFoldDB" id="A0A0S2T979"/>
<evidence type="ECO:0000256" key="6">
    <source>
        <dbReference type="ARBA" id="ARBA00012232"/>
    </source>
</evidence>
<evidence type="ECO:0000259" key="21">
    <source>
        <dbReference type="Pfam" id="PF00391"/>
    </source>
</evidence>
<feature type="binding site" evidence="19">
    <location>
        <begin position="465"/>
        <end position="466"/>
    </location>
    <ligand>
        <name>phosphoenolpyruvate</name>
        <dbReference type="ChEBI" id="CHEBI:58702"/>
    </ligand>
</feature>